<dbReference type="Proteomes" id="UP000297031">
    <property type="component" value="Chromosome"/>
</dbReference>
<dbReference type="AlphaFoldDB" id="A0A4P7VE75"/>
<evidence type="ECO:0000313" key="1">
    <source>
        <dbReference type="EMBL" id="QCD35082.1"/>
    </source>
</evidence>
<accession>A0A4P7VE75</accession>
<name>A0A4P7VE75_9BACT</name>
<keyword evidence="2" id="KW-1185">Reference proteome</keyword>
<reference evidence="1 2" key="1">
    <citation type="submission" date="2019-02" db="EMBL/GenBank/DDBJ databases">
        <title>Isolation and identification of novel species under the genus Muribaculum.</title>
        <authorList>
            <person name="Miyake S."/>
            <person name="Ding Y."/>
            <person name="Low A."/>
            <person name="Soh M."/>
            <person name="Seedorf H."/>
        </authorList>
    </citation>
    <scope>NUCLEOTIDE SEQUENCE [LARGE SCALE GENOMIC DNA]</scope>
    <source>
        <strain evidence="1 2">TLL-A4</strain>
    </source>
</reference>
<dbReference type="EMBL" id="CP039393">
    <property type="protein sequence ID" value="QCD35082.1"/>
    <property type="molecule type" value="Genomic_DNA"/>
</dbReference>
<gene>
    <name evidence="1" type="ORF">E7746_03895</name>
</gene>
<evidence type="ECO:0000313" key="2">
    <source>
        <dbReference type="Proteomes" id="UP000297031"/>
    </source>
</evidence>
<organism evidence="1 2">
    <name type="scientific">Muribaculum gordoncarteri</name>
    <dbReference type="NCBI Taxonomy" id="2530390"/>
    <lineage>
        <taxon>Bacteria</taxon>
        <taxon>Pseudomonadati</taxon>
        <taxon>Bacteroidota</taxon>
        <taxon>Bacteroidia</taxon>
        <taxon>Bacteroidales</taxon>
        <taxon>Muribaculaceae</taxon>
        <taxon>Muribaculum</taxon>
    </lineage>
</organism>
<dbReference type="OrthoDB" id="1322980at2"/>
<protein>
    <recommendedName>
        <fullName evidence="3">Lipoprotein</fullName>
    </recommendedName>
</protein>
<evidence type="ECO:0008006" key="3">
    <source>
        <dbReference type="Google" id="ProtNLM"/>
    </source>
</evidence>
<sequence>MKALLSRILPILITMIITGCNNDIFIDDEHPSITEIEIPDQGNKSITFQTSQLKSIEIAFYNDATFDCTLFDHTGDIYNKYDDRNYIYLYEISSSMPKITRMLAENDDVAFEVTRTGENELTISSIMNMTGYDVHGSIMLSYTYKEEFIAFSILPSPDGPTLYSIKGLSYNKASLSQGFSDEQSTPFRIINETQSATKQVFNPQQHCTTMVIFNTNGMDRLKLDPDAEMPVVEIPSYIHRDDAEEIAGGFNGREIQFSREIIVTDTPDNALINGGSFNVDYPVEVPPMSARELNLSINRIIMRANGELTLVNNRNDKEIKLPFVVTVMQPYNYSCKWEEATIDE</sequence>
<dbReference type="KEGG" id="mgod:E7746_03895"/>
<proteinExistence type="predicted"/>
<dbReference type="RefSeq" id="WP_136409898.1">
    <property type="nucleotide sequence ID" value="NZ_CP039393.1"/>
</dbReference>
<dbReference type="PROSITE" id="PS51257">
    <property type="entry name" value="PROKAR_LIPOPROTEIN"/>
    <property type="match status" value="1"/>
</dbReference>